<protein>
    <submittedName>
        <fullName evidence="1">Uncharacterized protein</fullName>
    </submittedName>
</protein>
<dbReference type="RefSeq" id="WP_072307928.1">
    <property type="nucleotide sequence ID" value="NZ_FMIQ01000020.1"/>
</dbReference>
<name>A0A1C6YXX0_HAFAL</name>
<reference evidence="1 2" key="1">
    <citation type="submission" date="2016-09" db="EMBL/GenBank/DDBJ databases">
        <authorList>
            <person name="Capua I."/>
            <person name="De Benedictis P."/>
            <person name="Joannis T."/>
            <person name="Lombin L.H."/>
            <person name="Cattoli G."/>
        </authorList>
    </citation>
    <scope>NUCLEOTIDE SEQUENCE [LARGE SCALE GENOMIC DNA]</scope>
    <source>
        <strain evidence="1 2">GB001</strain>
    </source>
</reference>
<dbReference type="EMBL" id="FMIQ01000020">
    <property type="protein sequence ID" value="SCM51704.1"/>
    <property type="molecule type" value="Genomic_DNA"/>
</dbReference>
<proteinExistence type="predicted"/>
<dbReference type="Proteomes" id="UP000094844">
    <property type="component" value="Unassembled WGS sequence"/>
</dbReference>
<gene>
    <name evidence="1" type="ORF">BN1044_01172</name>
</gene>
<organism evidence="1 2">
    <name type="scientific">Hafnia alvei</name>
    <dbReference type="NCBI Taxonomy" id="569"/>
    <lineage>
        <taxon>Bacteria</taxon>
        <taxon>Pseudomonadati</taxon>
        <taxon>Pseudomonadota</taxon>
        <taxon>Gammaproteobacteria</taxon>
        <taxon>Enterobacterales</taxon>
        <taxon>Hafniaceae</taxon>
        <taxon>Hafnia</taxon>
    </lineage>
</organism>
<dbReference type="OrthoDB" id="6604118at2"/>
<sequence>MSVKLEFFKKLQARQPEPASAISKSQADIVEFRLRMVQLQEQIDAWLAGTELNVEAFTVSVTDLLVDGGAFDIFAIALHYDDRVVKFLPVFLYGHGVTGCVEVSLCIDGKVIPQCRLFMRVGTNTHWACTSKGALSLPNRMFDEDAFFEMVDGLLS</sequence>
<accession>A0A1C6YXX0</accession>
<evidence type="ECO:0000313" key="1">
    <source>
        <dbReference type="EMBL" id="SCM51704.1"/>
    </source>
</evidence>
<dbReference type="AlphaFoldDB" id="A0A1C6YXX0"/>
<evidence type="ECO:0000313" key="2">
    <source>
        <dbReference type="Proteomes" id="UP000094844"/>
    </source>
</evidence>